<keyword evidence="5" id="KW-1185">Reference proteome</keyword>
<reference evidence="4" key="2">
    <citation type="submission" date="2020-09" db="EMBL/GenBank/DDBJ databases">
        <authorList>
            <person name="Sun Q."/>
            <person name="Zhou Y."/>
        </authorList>
    </citation>
    <scope>NUCLEOTIDE SEQUENCE</scope>
    <source>
        <strain evidence="4">CGMCC 1.12777</strain>
    </source>
</reference>
<evidence type="ECO:0000256" key="2">
    <source>
        <dbReference type="ARBA" id="ARBA00023315"/>
    </source>
</evidence>
<dbReference type="PANTHER" id="PTHR10434">
    <property type="entry name" value="1-ACYL-SN-GLYCEROL-3-PHOSPHATE ACYLTRANSFERASE"/>
    <property type="match status" value="1"/>
</dbReference>
<protein>
    <submittedName>
        <fullName evidence="4">1-acyl-sn-glycerol-3-phosphate acyltransferase</fullName>
    </submittedName>
</protein>
<sequence>MSLYDLGRGPVKLFFKLFHRIEYIGIEHFDAIDPKDGILICSNHVSNFDPPAVGAGCPRRLSFMAKEELFKVPLLKQLITKLHAFPIKRGAGDRQALKMAIKIVNEGGTLIMFPEGHRMKEGKLGKGQPGVGFITLKSNAVVVPVAIIGRFKLFQKTKIVYGQPIDVSIARAEKQKAAEVTLEIMNHIQALIDQHS</sequence>
<proteinExistence type="predicted"/>
<name>A0A8J3EM44_9BACL</name>
<accession>A0A8J3EM44</accession>
<dbReference type="EMBL" id="BMFV01000007">
    <property type="protein sequence ID" value="GGH79048.1"/>
    <property type="molecule type" value="Genomic_DNA"/>
</dbReference>
<evidence type="ECO:0000256" key="1">
    <source>
        <dbReference type="ARBA" id="ARBA00022679"/>
    </source>
</evidence>
<dbReference type="GO" id="GO:0006654">
    <property type="term" value="P:phosphatidic acid biosynthetic process"/>
    <property type="evidence" value="ECO:0007669"/>
    <property type="project" value="TreeGrafter"/>
</dbReference>
<dbReference type="CDD" id="cd07989">
    <property type="entry name" value="LPLAT_AGPAT-like"/>
    <property type="match status" value="1"/>
</dbReference>
<comment type="caution">
    <text evidence="4">The sequence shown here is derived from an EMBL/GenBank/DDBJ whole genome shotgun (WGS) entry which is preliminary data.</text>
</comment>
<evidence type="ECO:0000259" key="3">
    <source>
        <dbReference type="SMART" id="SM00563"/>
    </source>
</evidence>
<dbReference type="GO" id="GO:0003841">
    <property type="term" value="F:1-acylglycerol-3-phosphate O-acyltransferase activity"/>
    <property type="evidence" value="ECO:0007669"/>
    <property type="project" value="TreeGrafter"/>
</dbReference>
<dbReference type="InterPro" id="IPR002123">
    <property type="entry name" value="Plipid/glycerol_acylTrfase"/>
</dbReference>
<evidence type="ECO:0000313" key="4">
    <source>
        <dbReference type="EMBL" id="GGH79048.1"/>
    </source>
</evidence>
<keyword evidence="1" id="KW-0808">Transferase</keyword>
<reference evidence="4" key="1">
    <citation type="journal article" date="2014" name="Int. J. Syst. Evol. Microbiol.">
        <title>Complete genome sequence of Corynebacterium casei LMG S-19264T (=DSM 44701T), isolated from a smear-ripened cheese.</title>
        <authorList>
            <consortium name="US DOE Joint Genome Institute (JGI-PGF)"/>
            <person name="Walter F."/>
            <person name="Albersmeier A."/>
            <person name="Kalinowski J."/>
            <person name="Ruckert C."/>
        </authorList>
    </citation>
    <scope>NUCLEOTIDE SEQUENCE</scope>
    <source>
        <strain evidence="4">CGMCC 1.12777</strain>
    </source>
</reference>
<dbReference type="SUPFAM" id="SSF69593">
    <property type="entry name" value="Glycerol-3-phosphate (1)-acyltransferase"/>
    <property type="match status" value="1"/>
</dbReference>
<dbReference type="Proteomes" id="UP000656813">
    <property type="component" value="Unassembled WGS sequence"/>
</dbReference>
<dbReference type="Pfam" id="PF01553">
    <property type="entry name" value="Acyltransferase"/>
    <property type="match status" value="1"/>
</dbReference>
<dbReference type="PANTHER" id="PTHR10434:SF11">
    <property type="entry name" value="1-ACYL-SN-GLYCEROL-3-PHOSPHATE ACYLTRANSFERASE"/>
    <property type="match status" value="1"/>
</dbReference>
<feature type="domain" description="Phospholipid/glycerol acyltransferase" evidence="3">
    <location>
        <begin position="38"/>
        <end position="150"/>
    </location>
</feature>
<evidence type="ECO:0000313" key="5">
    <source>
        <dbReference type="Proteomes" id="UP000656813"/>
    </source>
</evidence>
<dbReference type="RefSeq" id="WP_188496626.1">
    <property type="nucleotide sequence ID" value="NZ_BMFV01000007.1"/>
</dbReference>
<dbReference type="AlphaFoldDB" id="A0A8J3EM44"/>
<organism evidence="4 5">
    <name type="scientific">Pullulanibacillus pueri</name>
    <dbReference type="NCBI Taxonomy" id="1437324"/>
    <lineage>
        <taxon>Bacteria</taxon>
        <taxon>Bacillati</taxon>
        <taxon>Bacillota</taxon>
        <taxon>Bacilli</taxon>
        <taxon>Bacillales</taxon>
        <taxon>Sporolactobacillaceae</taxon>
        <taxon>Pullulanibacillus</taxon>
    </lineage>
</organism>
<keyword evidence="2 4" id="KW-0012">Acyltransferase</keyword>
<dbReference type="SMART" id="SM00563">
    <property type="entry name" value="PlsC"/>
    <property type="match status" value="1"/>
</dbReference>
<gene>
    <name evidence="4" type="ORF">GCM10007096_13400</name>
</gene>